<dbReference type="AlphaFoldDB" id="J3LC64"/>
<evidence type="ECO:0000313" key="2">
    <source>
        <dbReference type="Proteomes" id="UP000006038"/>
    </source>
</evidence>
<proteinExistence type="predicted"/>
<keyword evidence="2" id="KW-1185">Reference proteome</keyword>
<accession>J3LC64</accession>
<dbReference type="HOGENOM" id="CLU_3112586_0_0_1"/>
<evidence type="ECO:0000313" key="1">
    <source>
        <dbReference type="EnsemblPlants" id="OB02G22310.1"/>
    </source>
</evidence>
<dbReference type="Gramene" id="OB02G22310.1">
    <property type="protein sequence ID" value="OB02G22310.1"/>
    <property type="gene ID" value="OB02G22310"/>
</dbReference>
<organism evidence="1">
    <name type="scientific">Oryza brachyantha</name>
    <name type="common">malo sina</name>
    <dbReference type="NCBI Taxonomy" id="4533"/>
    <lineage>
        <taxon>Eukaryota</taxon>
        <taxon>Viridiplantae</taxon>
        <taxon>Streptophyta</taxon>
        <taxon>Embryophyta</taxon>
        <taxon>Tracheophyta</taxon>
        <taxon>Spermatophyta</taxon>
        <taxon>Magnoliopsida</taxon>
        <taxon>Liliopsida</taxon>
        <taxon>Poales</taxon>
        <taxon>Poaceae</taxon>
        <taxon>BOP clade</taxon>
        <taxon>Oryzoideae</taxon>
        <taxon>Oryzeae</taxon>
        <taxon>Oryzinae</taxon>
        <taxon>Oryza</taxon>
    </lineage>
</organism>
<reference evidence="1" key="1">
    <citation type="submission" date="2013-04" db="UniProtKB">
        <authorList>
            <consortium name="EnsemblPlants"/>
        </authorList>
    </citation>
    <scope>IDENTIFICATION</scope>
</reference>
<name>J3LC64_ORYBR</name>
<protein>
    <submittedName>
        <fullName evidence="1">Uncharacterized protein</fullName>
    </submittedName>
</protein>
<dbReference type="EnsemblPlants" id="OB02G22310.1">
    <property type="protein sequence ID" value="OB02G22310.1"/>
    <property type="gene ID" value="OB02G22310"/>
</dbReference>
<dbReference type="Proteomes" id="UP000006038">
    <property type="component" value="Unassembled WGS sequence"/>
</dbReference>
<sequence>AADHIAGCAEPTISYVELHELAPQAVLSHLHSSKSSVRQLLELEVVNFSSR</sequence>